<dbReference type="GO" id="GO:0003697">
    <property type="term" value="F:single-stranded DNA binding"/>
    <property type="evidence" value="ECO:0007669"/>
    <property type="project" value="InterPro"/>
</dbReference>
<dbReference type="Pfam" id="PF00436">
    <property type="entry name" value="SSB"/>
    <property type="match status" value="2"/>
</dbReference>
<dbReference type="OrthoDB" id="6224325at2"/>
<evidence type="ECO:0000313" key="3">
    <source>
        <dbReference type="EMBL" id="TKB46616.1"/>
    </source>
</evidence>
<dbReference type="CDD" id="cd04496">
    <property type="entry name" value="SSB_OBF"/>
    <property type="match status" value="1"/>
</dbReference>
<name>A0A4U1B7Z6_9GAMM</name>
<dbReference type="Gene3D" id="2.40.50.140">
    <property type="entry name" value="Nucleic acid-binding proteins"/>
    <property type="match status" value="2"/>
</dbReference>
<comment type="caution">
    <text evidence="3">The sequence shown here is derived from an EMBL/GenBank/DDBJ whole genome shotgun (WGS) entry which is preliminary data.</text>
</comment>
<evidence type="ECO:0000256" key="2">
    <source>
        <dbReference type="PROSITE-ProRule" id="PRU00252"/>
    </source>
</evidence>
<keyword evidence="1 2" id="KW-0238">DNA-binding</keyword>
<evidence type="ECO:0000256" key="1">
    <source>
        <dbReference type="ARBA" id="ARBA00023125"/>
    </source>
</evidence>
<accession>A0A4U1B7Z6</accession>
<organism evidence="3 4">
    <name type="scientific">Thalassotalea mangrovi</name>
    <dbReference type="NCBI Taxonomy" id="2572245"/>
    <lineage>
        <taxon>Bacteria</taxon>
        <taxon>Pseudomonadati</taxon>
        <taxon>Pseudomonadota</taxon>
        <taxon>Gammaproteobacteria</taxon>
        <taxon>Alteromonadales</taxon>
        <taxon>Colwelliaceae</taxon>
        <taxon>Thalassotalea</taxon>
    </lineage>
</organism>
<dbReference type="InterPro" id="IPR012340">
    <property type="entry name" value="NA-bd_OB-fold"/>
</dbReference>
<dbReference type="RefSeq" id="WP_136734683.1">
    <property type="nucleotide sequence ID" value="NZ_SWDB01000007.1"/>
</dbReference>
<evidence type="ECO:0000313" key="4">
    <source>
        <dbReference type="Proteomes" id="UP000307999"/>
    </source>
</evidence>
<dbReference type="AlphaFoldDB" id="A0A4U1B7Z6"/>
<protein>
    <recommendedName>
        <fullName evidence="5">Single-stranded DNA-binding protein</fullName>
    </recommendedName>
</protein>
<dbReference type="EMBL" id="SWDB01000007">
    <property type="protein sequence ID" value="TKB46616.1"/>
    <property type="molecule type" value="Genomic_DNA"/>
</dbReference>
<sequence length="211" mass="23770">MGHSTPDHKWQQCQLVLAGNLVAKPDIRYRANPAIPVCEFVIATHHRWFDKSSNSFKDWTTYLTCFAQGDMLEREFIHADKGQLVMLTGKLSGDGNKHLVWVNDISVLGKGLAQSINQLHMQATLVSEVKLMQTQNNVAMAEFTIQCRQSGMPAKYASVQRLVHVFGKSAQYLADKAQTGQQLLLEGHLAQQNEQKQLQLIDTRRVIICPE</sequence>
<reference evidence="3 4" key="1">
    <citation type="submission" date="2019-04" db="EMBL/GenBank/DDBJ databases">
        <title>Thalassotalea guangxiensis sp. nov., isolated from sediment of the coastal wetland.</title>
        <authorList>
            <person name="Zheng S."/>
            <person name="Zhang D."/>
        </authorList>
    </citation>
    <scope>NUCLEOTIDE SEQUENCE [LARGE SCALE GENOMIC DNA]</scope>
    <source>
        <strain evidence="3 4">ZS-4</strain>
    </source>
</reference>
<dbReference type="PROSITE" id="PS50935">
    <property type="entry name" value="SSB"/>
    <property type="match status" value="1"/>
</dbReference>
<dbReference type="Proteomes" id="UP000307999">
    <property type="component" value="Unassembled WGS sequence"/>
</dbReference>
<dbReference type="SUPFAM" id="SSF50249">
    <property type="entry name" value="Nucleic acid-binding proteins"/>
    <property type="match status" value="2"/>
</dbReference>
<evidence type="ECO:0008006" key="5">
    <source>
        <dbReference type="Google" id="ProtNLM"/>
    </source>
</evidence>
<proteinExistence type="predicted"/>
<dbReference type="InterPro" id="IPR000424">
    <property type="entry name" value="Primosome_PriB/ssb"/>
</dbReference>
<gene>
    <name evidence="3" type="ORF">E8M12_03420</name>
</gene>
<keyword evidence="4" id="KW-1185">Reference proteome</keyword>